<reference evidence="1" key="2">
    <citation type="submission" date="2019-06" db="EMBL/GenBank/DDBJ databases">
        <title>Genomics analysis of Aphanomyces spp. identifies a new class of oomycete effector associated with host adaptation.</title>
        <authorList>
            <person name="Gaulin E."/>
        </authorList>
    </citation>
    <scope>NUCLEOTIDE SEQUENCE</scope>
    <source>
        <strain evidence="1">CBS 578.67</strain>
    </source>
</reference>
<dbReference type="InterPro" id="IPR001969">
    <property type="entry name" value="Aspartic_peptidase_AS"/>
</dbReference>
<protein>
    <submittedName>
        <fullName evidence="2">Aste57867_16689 protein</fullName>
    </submittedName>
</protein>
<name>A0A485L676_9STRA</name>
<dbReference type="Pfam" id="PF13975">
    <property type="entry name" value="gag-asp_proteas"/>
    <property type="match status" value="1"/>
</dbReference>
<dbReference type="EMBL" id="CAADRA010005945">
    <property type="protein sequence ID" value="VFT93459.1"/>
    <property type="molecule type" value="Genomic_DNA"/>
</dbReference>
<proteinExistence type="predicted"/>
<dbReference type="InterPro" id="IPR021109">
    <property type="entry name" value="Peptidase_aspartic_dom_sf"/>
</dbReference>
<organism evidence="2 3">
    <name type="scientific">Aphanomyces stellatus</name>
    <dbReference type="NCBI Taxonomy" id="120398"/>
    <lineage>
        <taxon>Eukaryota</taxon>
        <taxon>Sar</taxon>
        <taxon>Stramenopiles</taxon>
        <taxon>Oomycota</taxon>
        <taxon>Saprolegniomycetes</taxon>
        <taxon>Saprolegniales</taxon>
        <taxon>Verrucalvaceae</taxon>
        <taxon>Aphanomyces</taxon>
    </lineage>
</organism>
<reference evidence="2 3" key="1">
    <citation type="submission" date="2019-03" db="EMBL/GenBank/DDBJ databases">
        <authorList>
            <person name="Gaulin E."/>
            <person name="Dumas B."/>
        </authorList>
    </citation>
    <scope>NUCLEOTIDE SEQUENCE [LARGE SCALE GENOMIC DNA]</scope>
    <source>
        <strain evidence="2">CBS 568.67</strain>
    </source>
</reference>
<dbReference type="AlphaFoldDB" id="A0A485L676"/>
<accession>A0A485L676</accession>
<dbReference type="OrthoDB" id="117285at2759"/>
<dbReference type="GO" id="GO:0004190">
    <property type="term" value="F:aspartic-type endopeptidase activity"/>
    <property type="evidence" value="ECO:0007669"/>
    <property type="project" value="InterPro"/>
</dbReference>
<evidence type="ECO:0000313" key="1">
    <source>
        <dbReference type="EMBL" id="KAF0692211.1"/>
    </source>
</evidence>
<gene>
    <name evidence="2" type="primary">Aste57867_16689</name>
    <name evidence="1" type="ORF">As57867_016632</name>
    <name evidence="2" type="ORF">ASTE57867_16689</name>
</gene>
<dbReference type="PROSITE" id="PS00141">
    <property type="entry name" value="ASP_PROTEASE"/>
    <property type="match status" value="1"/>
</dbReference>
<dbReference type="GO" id="GO:0006508">
    <property type="term" value="P:proteolysis"/>
    <property type="evidence" value="ECO:0007669"/>
    <property type="project" value="InterPro"/>
</dbReference>
<dbReference type="Proteomes" id="UP000332933">
    <property type="component" value="Unassembled WGS sequence"/>
</dbReference>
<evidence type="ECO:0000313" key="2">
    <source>
        <dbReference type="EMBL" id="VFT93459.1"/>
    </source>
</evidence>
<sequence>MNTSTIVLADTGANMSVIHSRLVDHLQLPVDTSDTTGIKGFGDGTAGTTGTVAVKLTIGHGLVYRFRLAVCDFGMAGFQAILGMDFLNKAGIVIDTAKRELGLPDDEWVPFVGQPVRYHRGVMDLIKTTDQVQLTRGGTAHVRLTKSTTPTQDDEYWVNRGARWVTTAIQGKMADR</sequence>
<dbReference type="SUPFAM" id="SSF50630">
    <property type="entry name" value="Acid proteases"/>
    <property type="match status" value="1"/>
</dbReference>
<dbReference type="Gene3D" id="2.40.70.10">
    <property type="entry name" value="Acid Proteases"/>
    <property type="match status" value="1"/>
</dbReference>
<keyword evidence="3" id="KW-1185">Reference proteome</keyword>
<dbReference type="EMBL" id="VJMH01005924">
    <property type="protein sequence ID" value="KAF0692211.1"/>
    <property type="molecule type" value="Genomic_DNA"/>
</dbReference>
<evidence type="ECO:0000313" key="3">
    <source>
        <dbReference type="Proteomes" id="UP000332933"/>
    </source>
</evidence>